<name>A0A1I2MN06_9ACTN</name>
<dbReference type="Proteomes" id="UP000199323">
    <property type="component" value="Unassembled WGS sequence"/>
</dbReference>
<keyword evidence="2" id="KW-1133">Transmembrane helix</keyword>
<dbReference type="Gene3D" id="1.20.140.160">
    <property type="match status" value="1"/>
</dbReference>
<evidence type="ECO:0000313" key="5">
    <source>
        <dbReference type="Proteomes" id="UP000199323"/>
    </source>
</evidence>
<dbReference type="EMBL" id="FONG01000038">
    <property type="protein sequence ID" value="SFF92300.1"/>
    <property type="molecule type" value="Genomic_DNA"/>
</dbReference>
<dbReference type="AlphaFoldDB" id="A0A1I2MN06"/>
<organism evidence="4 5">
    <name type="scientific">Actinacidiphila alni</name>
    <dbReference type="NCBI Taxonomy" id="380248"/>
    <lineage>
        <taxon>Bacteria</taxon>
        <taxon>Bacillati</taxon>
        <taxon>Actinomycetota</taxon>
        <taxon>Actinomycetes</taxon>
        <taxon>Kitasatosporales</taxon>
        <taxon>Streptomycetaceae</taxon>
        <taxon>Actinacidiphila</taxon>
    </lineage>
</organism>
<dbReference type="STRING" id="380248.SAMN05216251_13822"/>
<proteinExistence type="predicted"/>
<feature type="compositionally biased region" description="Polar residues" evidence="1">
    <location>
        <begin position="1"/>
        <end position="14"/>
    </location>
</feature>
<evidence type="ECO:0000256" key="1">
    <source>
        <dbReference type="SAM" id="MobiDB-lite"/>
    </source>
</evidence>
<dbReference type="GO" id="GO:0006352">
    <property type="term" value="P:DNA-templated transcription initiation"/>
    <property type="evidence" value="ECO:0007669"/>
    <property type="project" value="InterPro"/>
</dbReference>
<accession>A0A1I2MN06</accession>
<keyword evidence="2" id="KW-0812">Transmembrane</keyword>
<reference evidence="4 5" key="1">
    <citation type="submission" date="2016-10" db="EMBL/GenBank/DDBJ databases">
        <authorList>
            <person name="de Groot N.N."/>
        </authorList>
    </citation>
    <scope>NUCLEOTIDE SEQUENCE [LARGE SCALE GENOMIC DNA]</scope>
    <source>
        <strain evidence="4 5">CGMCC 4.3510</strain>
    </source>
</reference>
<dbReference type="InterPro" id="IPR024361">
    <property type="entry name" value="BACON"/>
</dbReference>
<dbReference type="GO" id="GO:0003700">
    <property type="term" value="F:DNA-binding transcription factor activity"/>
    <property type="evidence" value="ECO:0007669"/>
    <property type="project" value="InterPro"/>
</dbReference>
<feature type="transmembrane region" description="Helical" evidence="2">
    <location>
        <begin position="371"/>
        <end position="392"/>
    </location>
</feature>
<evidence type="ECO:0000313" key="4">
    <source>
        <dbReference type="EMBL" id="SFF92300.1"/>
    </source>
</evidence>
<feature type="region of interest" description="Disordered" evidence="1">
    <location>
        <begin position="399"/>
        <end position="465"/>
    </location>
</feature>
<feature type="domain" description="BACON" evidence="3">
    <location>
        <begin position="469"/>
        <end position="520"/>
    </location>
</feature>
<feature type="region of interest" description="Disordered" evidence="1">
    <location>
        <begin position="544"/>
        <end position="583"/>
    </location>
</feature>
<keyword evidence="4" id="KW-0240">DNA-directed RNA polymerase</keyword>
<feature type="compositionally biased region" description="Basic and acidic residues" evidence="1">
    <location>
        <begin position="42"/>
        <end position="81"/>
    </location>
</feature>
<feature type="compositionally biased region" description="Pro residues" evidence="1">
    <location>
        <begin position="568"/>
        <end position="583"/>
    </location>
</feature>
<sequence>MSRQETPTQNQTTGAHRKHRAPAGRAARQEAVPKDVPAGGEPRTEGSRAARRDTSRADTPRKAGRKDSRTDSRKDSRKEAGPRTAQHGSGSRRRPHGTLPMQPPSHYEPYLDGLFTYCLSILCEHDAAAAALGEVLALAERQRGHLRDPRQRRPWLYALARWTCLRRLAAGPPDMPSTSAAVAEQRNAQLAALAWPEAAGTTPEQREALELAVRHQLPPVEVAAVLGIDADTARGLLARAACEVERTRTALSVVDTGHCAALAQLAGETKVLLGTALRTELVRHVDDCPVCRRTAERVVASGPWPGAAGAGATAVLALIEAPRSAAYAALLHAMDAGAGRSRDATPRFDRRGFPMDLKDRAARRAQIRHRAVTSTVVAAVVAAPVLALWAAYHGSPLGGDAPGSRTAASEPDGPGDVYQEAGSSRRADGPKHTGGTDTPSPVLTTTVSTDPTASGSPTSPGGGTLTVAATGTTVTLTAGGSAPVHWSATSDAYWIRLSATSGDLQPGESVILRLSVVRSLEPSGSWTARIAFSPAHATVILRGSSTRSVPPPASGDPTDPGDPTDTPTTPPPSSDPPTSPPPT</sequence>
<feature type="compositionally biased region" description="Low complexity" evidence="1">
    <location>
        <begin position="436"/>
        <end position="465"/>
    </location>
</feature>
<protein>
    <submittedName>
        <fullName evidence="4">DNA-directed RNA polymerase specialized sigma subunit, sigma24 family</fullName>
    </submittedName>
</protein>
<keyword evidence="2" id="KW-0472">Membrane</keyword>
<evidence type="ECO:0000256" key="2">
    <source>
        <dbReference type="SAM" id="Phobius"/>
    </source>
</evidence>
<dbReference type="SUPFAM" id="SSF88946">
    <property type="entry name" value="Sigma2 domain of RNA polymerase sigma factors"/>
    <property type="match status" value="1"/>
</dbReference>
<feature type="region of interest" description="Disordered" evidence="1">
    <location>
        <begin position="1"/>
        <end position="105"/>
    </location>
</feature>
<dbReference type="Pfam" id="PF19190">
    <property type="entry name" value="BACON_2"/>
    <property type="match status" value="1"/>
</dbReference>
<feature type="compositionally biased region" description="Low complexity" evidence="1">
    <location>
        <begin position="555"/>
        <end position="567"/>
    </location>
</feature>
<dbReference type="InterPro" id="IPR013325">
    <property type="entry name" value="RNA_pol_sigma_r2"/>
</dbReference>
<dbReference type="GO" id="GO:0000428">
    <property type="term" value="C:DNA-directed RNA polymerase complex"/>
    <property type="evidence" value="ECO:0007669"/>
    <property type="project" value="UniProtKB-KW"/>
</dbReference>
<evidence type="ECO:0000259" key="3">
    <source>
        <dbReference type="Pfam" id="PF19190"/>
    </source>
</evidence>
<dbReference type="RefSeq" id="WP_177246770.1">
    <property type="nucleotide sequence ID" value="NZ_FONG01000038.1"/>
</dbReference>
<keyword evidence="4" id="KW-0804">Transcription</keyword>
<keyword evidence="5" id="KW-1185">Reference proteome</keyword>
<gene>
    <name evidence="4" type="ORF">SAMN05216251_13822</name>
</gene>
<feature type="non-terminal residue" evidence="4">
    <location>
        <position position="583"/>
    </location>
</feature>